<proteinExistence type="predicted"/>
<evidence type="ECO:0000256" key="1">
    <source>
        <dbReference type="SAM" id="MobiDB-lite"/>
    </source>
</evidence>
<feature type="compositionally biased region" description="Basic and acidic residues" evidence="1">
    <location>
        <begin position="113"/>
        <end position="130"/>
    </location>
</feature>
<feature type="region of interest" description="Disordered" evidence="1">
    <location>
        <begin position="111"/>
        <end position="130"/>
    </location>
</feature>
<accession>A0A0K8SUQ4</accession>
<feature type="non-terminal residue" evidence="3">
    <location>
        <position position="1"/>
    </location>
</feature>
<dbReference type="EMBL" id="GBRD01009211">
    <property type="protein sequence ID" value="JAG56610.1"/>
    <property type="molecule type" value="Transcribed_RNA"/>
</dbReference>
<evidence type="ECO:0000313" key="3">
    <source>
        <dbReference type="EMBL" id="JAG56610.1"/>
    </source>
</evidence>
<feature type="signal peptide" evidence="2">
    <location>
        <begin position="1"/>
        <end position="27"/>
    </location>
</feature>
<feature type="chain" id="PRO_5005519642" evidence="2">
    <location>
        <begin position="28"/>
        <end position="130"/>
    </location>
</feature>
<keyword evidence="2" id="KW-0732">Signal</keyword>
<reference evidence="3" key="1">
    <citation type="submission" date="2014-09" db="EMBL/GenBank/DDBJ databases">
        <authorList>
            <person name="Magalhaes I.L.F."/>
            <person name="Oliveira U."/>
            <person name="Santos F.R."/>
            <person name="Vidigal T.H.D.A."/>
            <person name="Brescovit A.D."/>
            <person name="Santos A.J."/>
        </authorList>
    </citation>
    <scope>NUCLEOTIDE SEQUENCE</scope>
</reference>
<evidence type="ECO:0000256" key="2">
    <source>
        <dbReference type="SAM" id="SignalP"/>
    </source>
</evidence>
<organism evidence="3">
    <name type="scientific">Lygus hesperus</name>
    <name type="common">Western plant bug</name>
    <dbReference type="NCBI Taxonomy" id="30085"/>
    <lineage>
        <taxon>Eukaryota</taxon>
        <taxon>Metazoa</taxon>
        <taxon>Ecdysozoa</taxon>
        <taxon>Arthropoda</taxon>
        <taxon>Hexapoda</taxon>
        <taxon>Insecta</taxon>
        <taxon>Pterygota</taxon>
        <taxon>Neoptera</taxon>
        <taxon>Paraneoptera</taxon>
        <taxon>Hemiptera</taxon>
        <taxon>Heteroptera</taxon>
        <taxon>Panheteroptera</taxon>
        <taxon>Cimicomorpha</taxon>
        <taxon>Miridae</taxon>
        <taxon>Mirini</taxon>
        <taxon>Lygus</taxon>
    </lineage>
</organism>
<name>A0A0K8SUQ4_LYGHE</name>
<dbReference type="AlphaFoldDB" id="A0A0K8SUQ4"/>
<protein>
    <submittedName>
        <fullName evidence="3">Uncharacterized protein</fullName>
    </submittedName>
</protein>
<sequence length="130" mass="14599">QIRSYYILFQTVMKFALLLLFAVVAMGFPAENQDTAGNGMSELINSINKIQARVKDMRGIAMGNNTEGLDEQIKDGINSLTKNVTYEELIGKVQQASQKIKEMQAMLSGTLKNLDKKYPRPDDKKEPEKV</sequence>